<feature type="transmembrane region" description="Helical" evidence="5">
    <location>
        <begin position="157"/>
        <end position="188"/>
    </location>
</feature>
<dbReference type="InterPro" id="IPR050475">
    <property type="entry name" value="Prenyltransferase_related"/>
</dbReference>
<evidence type="ECO:0000313" key="6">
    <source>
        <dbReference type="EMBL" id="CAK5262507.1"/>
    </source>
</evidence>
<protein>
    <recommendedName>
        <fullName evidence="9">UbiA prenyltransferase</fullName>
    </recommendedName>
</protein>
<feature type="transmembrane region" description="Helical" evidence="5">
    <location>
        <begin position="94"/>
        <end position="116"/>
    </location>
</feature>
<accession>A0AAD2GS87</accession>
<comment type="caution">
    <text evidence="6">The sequence shown here is derived from an EMBL/GenBank/DDBJ whole genome shotgun (WGS) entry which is preliminary data.</text>
</comment>
<dbReference type="Proteomes" id="UP001295794">
    <property type="component" value="Unassembled WGS sequence"/>
</dbReference>
<keyword evidence="8" id="KW-1185">Reference proteome</keyword>
<dbReference type="GO" id="GO:0016020">
    <property type="term" value="C:membrane"/>
    <property type="evidence" value="ECO:0007669"/>
    <property type="project" value="UniProtKB-SubCell"/>
</dbReference>
<dbReference type="PANTHER" id="PTHR42723">
    <property type="entry name" value="CHLOROPHYLL SYNTHASE"/>
    <property type="match status" value="1"/>
</dbReference>
<dbReference type="EMBL" id="CAVNYO010000019">
    <property type="protein sequence ID" value="CAK5262507.1"/>
    <property type="molecule type" value="Genomic_DNA"/>
</dbReference>
<dbReference type="GO" id="GO:0016765">
    <property type="term" value="F:transferase activity, transferring alkyl or aryl (other than methyl) groups"/>
    <property type="evidence" value="ECO:0007669"/>
    <property type="project" value="InterPro"/>
</dbReference>
<evidence type="ECO:0000256" key="3">
    <source>
        <dbReference type="ARBA" id="ARBA00022989"/>
    </source>
</evidence>
<evidence type="ECO:0000313" key="8">
    <source>
        <dbReference type="Proteomes" id="UP001295794"/>
    </source>
</evidence>
<comment type="subcellular location">
    <subcellularLocation>
        <location evidence="1">Membrane</location>
        <topology evidence="1">Multi-pass membrane protein</topology>
    </subcellularLocation>
</comment>
<dbReference type="PANTHER" id="PTHR42723:SF1">
    <property type="entry name" value="CHLOROPHYLL SYNTHASE, CHLOROPLASTIC"/>
    <property type="match status" value="1"/>
</dbReference>
<gene>
    <name evidence="6" type="ORF">MYCIT1_LOCUS1284</name>
    <name evidence="7" type="ORF">MYCIT1_LOCUS1797</name>
</gene>
<organism evidence="6 8">
    <name type="scientific">Mycena citricolor</name>
    <dbReference type="NCBI Taxonomy" id="2018698"/>
    <lineage>
        <taxon>Eukaryota</taxon>
        <taxon>Fungi</taxon>
        <taxon>Dikarya</taxon>
        <taxon>Basidiomycota</taxon>
        <taxon>Agaricomycotina</taxon>
        <taxon>Agaricomycetes</taxon>
        <taxon>Agaricomycetidae</taxon>
        <taxon>Agaricales</taxon>
        <taxon>Marasmiineae</taxon>
        <taxon>Mycenaceae</taxon>
        <taxon>Mycena</taxon>
    </lineage>
</organism>
<evidence type="ECO:0000256" key="1">
    <source>
        <dbReference type="ARBA" id="ARBA00004141"/>
    </source>
</evidence>
<evidence type="ECO:0000256" key="5">
    <source>
        <dbReference type="SAM" id="Phobius"/>
    </source>
</evidence>
<dbReference type="InterPro" id="IPR000537">
    <property type="entry name" value="UbiA_prenyltransferase"/>
</dbReference>
<dbReference type="Pfam" id="PF01040">
    <property type="entry name" value="UbiA"/>
    <property type="match status" value="1"/>
</dbReference>
<keyword evidence="2 5" id="KW-0812">Transmembrane</keyword>
<evidence type="ECO:0000313" key="7">
    <source>
        <dbReference type="EMBL" id="CAK5262791.1"/>
    </source>
</evidence>
<evidence type="ECO:0008006" key="9">
    <source>
        <dbReference type="Google" id="ProtNLM"/>
    </source>
</evidence>
<dbReference type="InterPro" id="IPR044878">
    <property type="entry name" value="UbiA_sf"/>
</dbReference>
<dbReference type="EMBL" id="CAVNYO010000026">
    <property type="protein sequence ID" value="CAK5262791.1"/>
    <property type="molecule type" value="Genomic_DNA"/>
</dbReference>
<feature type="transmembrane region" description="Helical" evidence="5">
    <location>
        <begin position="325"/>
        <end position="350"/>
    </location>
</feature>
<keyword evidence="3 5" id="KW-1133">Transmembrane helix</keyword>
<evidence type="ECO:0000256" key="2">
    <source>
        <dbReference type="ARBA" id="ARBA00022692"/>
    </source>
</evidence>
<dbReference type="CDD" id="cd13965">
    <property type="entry name" value="PT_UbiA_3"/>
    <property type="match status" value="1"/>
</dbReference>
<name>A0AAD2GS87_9AGAR</name>
<dbReference type="AlphaFoldDB" id="A0AAD2GS87"/>
<dbReference type="Gene3D" id="1.10.357.140">
    <property type="entry name" value="UbiA prenyltransferase"/>
    <property type="match status" value="1"/>
</dbReference>
<proteinExistence type="predicted"/>
<sequence>MSSAPRVQLISTQKLKFIRPARCLRVKPTHRDVLWIIKRWSPPSDYTAPREEMVFEFIKTVSLFSQSDMVPILGPSVRAARSISIRIDSLPTKLAVALVLAGPTDLGAFIRGFVWLELHLLTFEIKNQITGLEEDRLSKPNRPIVAGRISVGAAQDLYWVIALVSTVFSAQFGLLPCTVLYLAAIFCYNELAMSRNWFCKSFLGSIGYVCYCWGTTVMFDHGAPLSTLSTTAIVLSGLLHTTTGHAQDFRDRDGDAAIGRVTLPMILSPRVGRWSLALLLAAWTAALIWLWAPPALVTLYLGLLGLKAAVGFIQDHSVEADRASYWWYNIWLITAHLLPAFAHVGVWNVVDPVSFLPLR</sequence>
<evidence type="ECO:0000256" key="4">
    <source>
        <dbReference type="ARBA" id="ARBA00023136"/>
    </source>
</evidence>
<reference evidence="6" key="1">
    <citation type="submission" date="2023-11" db="EMBL/GenBank/DDBJ databases">
        <authorList>
            <person name="De Vega J J."/>
            <person name="De Vega J J."/>
        </authorList>
    </citation>
    <scope>NUCLEOTIDE SEQUENCE</scope>
</reference>
<keyword evidence="4 5" id="KW-0472">Membrane</keyword>